<proteinExistence type="predicted"/>
<name>A0ABT1I9H5_9PSEU</name>
<protein>
    <submittedName>
        <fullName evidence="2">NB-ARC domain-containing protein</fullName>
    </submittedName>
</protein>
<dbReference type="Gene3D" id="1.25.40.10">
    <property type="entry name" value="Tetratricopeptide repeat domain"/>
    <property type="match status" value="1"/>
</dbReference>
<dbReference type="PANTHER" id="PTHR47691">
    <property type="entry name" value="REGULATOR-RELATED"/>
    <property type="match status" value="1"/>
</dbReference>
<sequence>MDGSHAEVENHVTGTVIGNVVQAGQVSGDVHLHSAVPSTPPRQLPPSPACFTGRAIELAGLDEALDRSSGHAVVVIVGSGGMGKTALALKWLGDRADRFVDGQLYADLSAFGAQGPAEPGRVLGRLLRGLGVPAAEVPPELDERSALFRSVTAGRSIALLLDDAASTAQAQMLLPGMGNNVVIITSRTYLGGMVLRGARVLPVSPLPDEDAATLVVRTLGPGRVVEPSSVCALAALCGGVPLALSVAAARLVGRPRWPVDRMVRELADERRRLSALVLEDGGVSVEAAFDLSYRELGASVAEVYRRIALHPGAEFGSEVAAAATATSVELARDALDVLVDANMVIEVEEDRFRMHDLLRLHAQRCAEREDTATVRHDAVRAMTEWYLERAVTADLVATELRFHLGDHYLTPRPRLFGTTGDALDWLETQLSNLMGVLRVAAAFGWDDLTWRLSDALWGLFLYRGFHPEWIEACEIGAGAAARLGNPVVGSRLLVHLAAAHLRLSDSAAALRAALLAWELAETTGDSRAIATALECLGRIAHADGQLQDAVGLYLRALTVNEQHDHQRGAALVLCCLGYALAGLGDDASAAGYFARATRAAASIGDNTCRAQALVGLGETRARQCQFGRAIAEMTEGLEALDPAALALRVDVVEKLGEVTLMAGDRSAARRYWEEALETFTTLRHPKANRIRERLRSLDVA</sequence>
<reference evidence="2 3" key="1">
    <citation type="submission" date="2022-06" db="EMBL/GenBank/DDBJ databases">
        <title>Genomic Encyclopedia of Archaeal and Bacterial Type Strains, Phase II (KMG-II): from individual species to whole genera.</title>
        <authorList>
            <person name="Goeker M."/>
        </authorList>
    </citation>
    <scope>NUCLEOTIDE SEQUENCE [LARGE SCALE GENOMIC DNA]</scope>
    <source>
        <strain evidence="2 3">DSM 44255</strain>
    </source>
</reference>
<gene>
    <name evidence="2" type="ORF">LV75_001763</name>
</gene>
<dbReference type="PANTHER" id="PTHR47691:SF3">
    <property type="entry name" value="HTH-TYPE TRANSCRIPTIONAL REGULATOR RV0890C-RELATED"/>
    <property type="match status" value="1"/>
</dbReference>
<dbReference type="PROSITE" id="PS50005">
    <property type="entry name" value="TPR"/>
    <property type="match status" value="1"/>
</dbReference>
<dbReference type="InterPro" id="IPR011990">
    <property type="entry name" value="TPR-like_helical_dom_sf"/>
</dbReference>
<accession>A0ABT1I9H5</accession>
<keyword evidence="3" id="KW-1185">Reference proteome</keyword>
<dbReference type="Proteomes" id="UP001205185">
    <property type="component" value="Unassembled WGS sequence"/>
</dbReference>
<dbReference type="SUPFAM" id="SSF52540">
    <property type="entry name" value="P-loop containing nucleoside triphosphate hydrolases"/>
    <property type="match status" value="1"/>
</dbReference>
<evidence type="ECO:0000313" key="2">
    <source>
        <dbReference type="EMBL" id="MCP2269275.1"/>
    </source>
</evidence>
<dbReference type="EMBL" id="JAMTCO010000004">
    <property type="protein sequence ID" value="MCP2269275.1"/>
    <property type="molecule type" value="Genomic_DNA"/>
</dbReference>
<feature type="repeat" description="TPR" evidence="1">
    <location>
        <begin position="530"/>
        <end position="563"/>
    </location>
</feature>
<dbReference type="InterPro" id="IPR027417">
    <property type="entry name" value="P-loop_NTPase"/>
</dbReference>
<dbReference type="InterPro" id="IPR019734">
    <property type="entry name" value="TPR_rpt"/>
</dbReference>
<keyword evidence="1" id="KW-0802">TPR repeat</keyword>
<dbReference type="SMART" id="SM00028">
    <property type="entry name" value="TPR"/>
    <property type="match status" value="4"/>
</dbReference>
<dbReference type="RefSeq" id="WP_253886282.1">
    <property type="nucleotide sequence ID" value="NZ_BAAAVB010000004.1"/>
</dbReference>
<evidence type="ECO:0000313" key="3">
    <source>
        <dbReference type="Proteomes" id="UP001205185"/>
    </source>
</evidence>
<dbReference type="SUPFAM" id="SSF48452">
    <property type="entry name" value="TPR-like"/>
    <property type="match status" value="1"/>
</dbReference>
<comment type="caution">
    <text evidence="2">The sequence shown here is derived from an EMBL/GenBank/DDBJ whole genome shotgun (WGS) entry which is preliminary data.</text>
</comment>
<dbReference type="Gene3D" id="3.40.50.300">
    <property type="entry name" value="P-loop containing nucleotide triphosphate hydrolases"/>
    <property type="match status" value="1"/>
</dbReference>
<evidence type="ECO:0000256" key="1">
    <source>
        <dbReference type="PROSITE-ProRule" id="PRU00339"/>
    </source>
</evidence>
<organism evidence="2 3">
    <name type="scientific">Actinokineospora diospyrosa</name>
    <dbReference type="NCBI Taxonomy" id="103728"/>
    <lineage>
        <taxon>Bacteria</taxon>
        <taxon>Bacillati</taxon>
        <taxon>Actinomycetota</taxon>
        <taxon>Actinomycetes</taxon>
        <taxon>Pseudonocardiales</taxon>
        <taxon>Pseudonocardiaceae</taxon>
        <taxon>Actinokineospora</taxon>
    </lineage>
</organism>
<dbReference type="PRINTS" id="PR00364">
    <property type="entry name" value="DISEASERSIST"/>
</dbReference>